<sequence>MSNERFQHFLLRLKRSELFQKLLHFRASSEASLFIALFSVTFFSVSLFLFATSRQASSEHPSDSLVQTMLKSIGFASDAEPGTNNEDQNDPSQMTGQNALGKEESGYTILTAPGLTPAEVQQMTEQLEKLTPRQKTIVNDTRIVSIKGTLHSSMANELHKRHLSWLIPKLNKILDAKFDFATDVKAGATYRILFQEQRNGSQFIGTGDILAVEISSKGRNFNAYLFTNDTGETAYYDENGWAMLQVRTMYIQPCRYSRISSGFGYRIHPITGRSEFHAGIDLVAPMGTPVFAVADGRIVFSGWYGYSGNMIAIAHDAGRIQTMYLHLSGFSPAVHYGNTVKQGEIIGYVGSTGRSTGPHLDFRIVKNGQWQNPLLALQQPMLWRSLSSTEFQHFMAKVQTYHEQLGRQSPDMVDQYRQTPRNVALK</sequence>
<dbReference type="OrthoDB" id="9810477at2"/>
<dbReference type="EnsemblBacteria" id="AAM73200">
    <property type="protein sequence ID" value="AAM73200"/>
    <property type="gene ID" value="CT1982"/>
</dbReference>
<dbReference type="EMBL" id="AE006470">
    <property type="protein sequence ID" value="AAM73200.1"/>
    <property type="molecule type" value="Genomic_DNA"/>
</dbReference>
<evidence type="ECO:0000256" key="3">
    <source>
        <dbReference type="SAM" id="Phobius"/>
    </source>
</evidence>
<dbReference type="InterPro" id="IPR011055">
    <property type="entry name" value="Dup_hybrid_motif"/>
</dbReference>
<proteinExistence type="predicted"/>
<dbReference type="STRING" id="194439.CT1982"/>
<feature type="compositionally biased region" description="Polar residues" evidence="2">
    <location>
        <begin position="82"/>
        <end position="98"/>
    </location>
</feature>
<dbReference type="SUPFAM" id="SSF51261">
    <property type="entry name" value="Duplicated hybrid motif"/>
    <property type="match status" value="1"/>
</dbReference>
<organism evidence="5 6">
    <name type="scientific">Chlorobaculum tepidum (strain ATCC 49652 / DSM 12025 / NBRC 103806 / TLS)</name>
    <name type="common">Chlorobium tepidum</name>
    <dbReference type="NCBI Taxonomy" id="194439"/>
    <lineage>
        <taxon>Bacteria</taxon>
        <taxon>Pseudomonadati</taxon>
        <taxon>Chlorobiota</taxon>
        <taxon>Chlorobiia</taxon>
        <taxon>Chlorobiales</taxon>
        <taxon>Chlorobiaceae</taxon>
        <taxon>Chlorobaculum</taxon>
    </lineage>
</organism>
<dbReference type="Gene3D" id="2.70.70.10">
    <property type="entry name" value="Glucose Permease (Domain IIA)"/>
    <property type="match status" value="1"/>
</dbReference>
<dbReference type="PATRIC" id="fig|194439.7.peg.1796"/>
<feature type="transmembrane region" description="Helical" evidence="3">
    <location>
        <begin position="31"/>
        <end position="51"/>
    </location>
</feature>
<keyword evidence="3" id="KW-1133">Transmembrane helix</keyword>
<dbReference type="PANTHER" id="PTHR21666:SF289">
    <property type="entry name" value="L-ALA--D-GLU ENDOPEPTIDASE"/>
    <property type="match status" value="1"/>
</dbReference>
<keyword evidence="3" id="KW-0472">Membrane</keyword>
<feature type="region of interest" description="Disordered" evidence="2">
    <location>
        <begin position="76"/>
        <end position="99"/>
    </location>
</feature>
<keyword evidence="3" id="KW-0812">Transmembrane</keyword>
<dbReference type="GO" id="GO:0004222">
    <property type="term" value="F:metalloendopeptidase activity"/>
    <property type="evidence" value="ECO:0007669"/>
    <property type="project" value="TreeGrafter"/>
</dbReference>
<evidence type="ECO:0000313" key="5">
    <source>
        <dbReference type="EMBL" id="AAM73200.1"/>
    </source>
</evidence>
<gene>
    <name evidence="5" type="ordered locus">CT1982</name>
</gene>
<dbReference type="PANTHER" id="PTHR21666">
    <property type="entry name" value="PEPTIDASE-RELATED"/>
    <property type="match status" value="1"/>
</dbReference>
<dbReference type="CDD" id="cd12797">
    <property type="entry name" value="M23_peptidase"/>
    <property type="match status" value="1"/>
</dbReference>
<dbReference type="AlphaFoldDB" id="Q8KB16"/>
<accession>Q8KB16</accession>
<keyword evidence="6" id="KW-1185">Reference proteome</keyword>
<dbReference type="Proteomes" id="UP000001007">
    <property type="component" value="Chromosome"/>
</dbReference>
<dbReference type="Pfam" id="PF01551">
    <property type="entry name" value="Peptidase_M23"/>
    <property type="match status" value="1"/>
</dbReference>
<evidence type="ECO:0000259" key="4">
    <source>
        <dbReference type="Pfam" id="PF01551"/>
    </source>
</evidence>
<reference evidence="5 6" key="1">
    <citation type="journal article" date="2002" name="Proc. Natl. Acad. Sci. U.S.A.">
        <title>The complete genome sequence of Chlorobium tepidum TLS, a photosynthetic, anaerobic, green-sulfur bacterium.</title>
        <authorList>
            <person name="Eisen J.A."/>
            <person name="Nelson K.E."/>
            <person name="Paulsen I.T."/>
            <person name="Heidelberg J.F."/>
            <person name="Wu M."/>
            <person name="Dodson R.J."/>
            <person name="Deboy R."/>
            <person name="Gwinn M.L."/>
            <person name="Nelson W.C."/>
            <person name="Haft D.H."/>
            <person name="Hickey E.K."/>
            <person name="Peterson J.D."/>
            <person name="Durkin A.S."/>
            <person name="Kolonay J.L."/>
            <person name="Yang F."/>
            <person name="Holt I."/>
            <person name="Umayam L.A."/>
            <person name="Mason T."/>
            <person name="Brenner M."/>
            <person name="Shea T.P."/>
            <person name="Parksey D."/>
            <person name="Nierman W.C."/>
            <person name="Feldblyum T.V."/>
            <person name="Hansen C.L."/>
            <person name="Craven M.B."/>
            <person name="Radune D."/>
            <person name="Vamathevan J."/>
            <person name="Khouri H."/>
            <person name="White O."/>
            <person name="Gruber T.M."/>
            <person name="Ketchum K.A."/>
            <person name="Venter J.C."/>
            <person name="Tettelin H."/>
            <person name="Bryant D.A."/>
            <person name="Fraser C.M."/>
        </authorList>
    </citation>
    <scope>NUCLEOTIDE SEQUENCE [LARGE SCALE GENOMIC DNA]</scope>
    <source>
        <strain evidence="6">ATCC 49652 / DSM 12025 / NBRC 103806 / TLS</strain>
    </source>
</reference>
<feature type="domain" description="M23ase beta-sheet core" evidence="4">
    <location>
        <begin position="276"/>
        <end position="373"/>
    </location>
</feature>
<keyword evidence="1" id="KW-0732">Signal</keyword>
<evidence type="ECO:0000313" key="6">
    <source>
        <dbReference type="Proteomes" id="UP000001007"/>
    </source>
</evidence>
<dbReference type="HOGENOM" id="CLU_026846_4_3_10"/>
<protein>
    <submittedName>
        <fullName evidence="5">Peptidase, M23/M37 family</fullName>
    </submittedName>
</protein>
<dbReference type="InterPro" id="IPR016047">
    <property type="entry name" value="M23ase_b-sheet_dom"/>
</dbReference>
<evidence type="ECO:0000256" key="2">
    <source>
        <dbReference type="SAM" id="MobiDB-lite"/>
    </source>
</evidence>
<name>Q8KB16_CHLTE</name>
<dbReference type="Gene3D" id="3.10.450.350">
    <property type="match status" value="1"/>
</dbReference>
<dbReference type="KEGG" id="cte:CT1982"/>
<evidence type="ECO:0000256" key="1">
    <source>
        <dbReference type="ARBA" id="ARBA00022729"/>
    </source>
</evidence>
<dbReference type="eggNOG" id="COG0739">
    <property type="taxonomic scope" value="Bacteria"/>
</dbReference>
<dbReference type="InterPro" id="IPR050570">
    <property type="entry name" value="Cell_wall_metabolism_enzyme"/>
</dbReference>